<sequence length="75" mass="8809">MNIYPFARDRKVIPSDCSGEIRPNIEIQPEERMRITREFALAFSKKLLEDNELNAIAPFVIDKIVVMLINESRRF</sequence>
<protein>
    <submittedName>
        <fullName evidence="1">Uncharacterized protein</fullName>
    </submittedName>
</protein>
<evidence type="ECO:0000313" key="1">
    <source>
        <dbReference type="EMBL" id="SOD39131.1"/>
    </source>
</evidence>
<dbReference type="Proteomes" id="UP000219271">
    <property type="component" value="Unassembled WGS sequence"/>
</dbReference>
<dbReference type="AlphaFoldDB" id="A0A286BYA8"/>
<dbReference type="EMBL" id="OCMY01000001">
    <property type="protein sequence ID" value="SOD39131.1"/>
    <property type="molecule type" value="Genomic_DNA"/>
</dbReference>
<gene>
    <name evidence="1" type="ORF">SAMN06273570_3571</name>
</gene>
<name>A0A286BYA8_9GAMM</name>
<proteinExistence type="predicted"/>
<evidence type="ECO:0000313" key="2">
    <source>
        <dbReference type="Proteomes" id="UP000219271"/>
    </source>
</evidence>
<accession>A0A286BYA8</accession>
<dbReference type="RefSeq" id="WP_097096974.1">
    <property type="nucleotide sequence ID" value="NZ_OCMY01000001.1"/>
</dbReference>
<keyword evidence="2" id="KW-1185">Reference proteome</keyword>
<dbReference type="OrthoDB" id="9972083at2"/>
<reference evidence="2" key="1">
    <citation type="submission" date="2017-09" db="EMBL/GenBank/DDBJ databases">
        <authorList>
            <person name="Varghese N."/>
            <person name="Submissions S."/>
        </authorList>
    </citation>
    <scope>NUCLEOTIDE SEQUENCE [LARGE SCALE GENOMIC DNA]</scope>
    <source>
        <strain evidence="2">JKS000234</strain>
    </source>
</reference>
<organism evidence="1 2">
    <name type="scientific">Candidatus Pantoea floridensis</name>
    <dbReference type="NCBI Taxonomy" id="1938870"/>
    <lineage>
        <taxon>Bacteria</taxon>
        <taxon>Pseudomonadati</taxon>
        <taxon>Pseudomonadota</taxon>
        <taxon>Gammaproteobacteria</taxon>
        <taxon>Enterobacterales</taxon>
        <taxon>Erwiniaceae</taxon>
        <taxon>Pantoea</taxon>
    </lineage>
</organism>